<evidence type="ECO:0000313" key="3">
    <source>
        <dbReference type="Proteomes" id="UP001365846"/>
    </source>
</evidence>
<accession>A0ABU8VD00</accession>
<dbReference type="Gene3D" id="3.40.50.11550">
    <property type="match status" value="1"/>
</dbReference>
<keyword evidence="3" id="KW-1185">Reference proteome</keyword>
<name>A0ABU8VD00_9BURK</name>
<organism evidence="2 3">
    <name type="scientific">Variovorax ureilyticus</name>
    <dbReference type="NCBI Taxonomy" id="1836198"/>
    <lineage>
        <taxon>Bacteria</taxon>
        <taxon>Pseudomonadati</taxon>
        <taxon>Pseudomonadota</taxon>
        <taxon>Betaproteobacteria</taxon>
        <taxon>Burkholderiales</taxon>
        <taxon>Comamonadaceae</taxon>
        <taxon>Variovorax</taxon>
    </lineage>
</organism>
<dbReference type="Proteomes" id="UP001365846">
    <property type="component" value="Unassembled WGS sequence"/>
</dbReference>
<keyword evidence="2" id="KW-0449">Lipoprotein</keyword>
<comment type="caution">
    <text evidence="2">The sequence shown here is derived from an EMBL/GenBank/DDBJ whole genome shotgun (WGS) entry which is preliminary data.</text>
</comment>
<evidence type="ECO:0000259" key="1">
    <source>
        <dbReference type="Pfam" id="PF04187"/>
    </source>
</evidence>
<proteinExistence type="predicted"/>
<sequence length="254" mass="27034">MACAASPSAHVPIVRRVDALLPVDALLLGEQHDAPEHQVIERETVEALAARGRLAALAIEMAEEGNATGYLPRDATEEQVRTALAWNDKAWPWNAYGPAVMAAVRAGVPVVGANLPREHMKDAMADVSLDAQLTTEARTAQQDAVRAGHCDLLPESQIVPMTRIQIARDRAMAQAIIKSRAPGKTVLLVSGAGHANKALGVPQHLPTDVSVKVVQMQAGTPRGTAGVFDAAWPTPPVPEKDYCADVRPPVRRAS</sequence>
<dbReference type="CDD" id="cd14727">
    <property type="entry name" value="ChanN-like"/>
    <property type="match status" value="1"/>
</dbReference>
<dbReference type="Gene3D" id="1.10.8.760">
    <property type="entry name" value="Haem-binding uptake, Tiki superfamily, ChaN, domain 2"/>
    <property type="match status" value="1"/>
</dbReference>
<dbReference type="SUPFAM" id="SSF159501">
    <property type="entry name" value="EreA/ChaN-like"/>
    <property type="match status" value="1"/>
</dbReference>
<evidence type="ECO:0000313" key="2">
    <source>
        <dbReference type="EMBL" id="MEJ8811533.1"/>
    </source>
</evidence>
<dbReference type="EMBL" id="JBBKZU010000004">
    <property type="protein sequence ID" value="MEJ8811533.1"/>
    <property type="molecule type" value="Genomic_DNA"/>
</dbReference>
<gene>
    <name evidence="2" type="ORF">WKW77_10690</name>
</gene>
<reference evidence="2 3" key="1">
    <citation type="submission" date="2024-03" db="EMBL/GenBank/DDBJ databases">
        <title>Novel species of the genus Variovorax.</title>
        <authorList>
            <person name="Liu Q."/>
            <person name="Xin Y.-H."/>
        </authorList>
    </citation>
    <scope>NUCLEOTIDE SEQUENCE [LARGE SCALE GENOMIC DNA]</scope>
    <source>
        <strain evidence="2 3">KACC 18899</strain>
    </source>
</reference>
<protein>
    <submittedName>
        <fullName evidence="2">ChaN family lipoprotein</fullName>
    </submittedName>
</protein>
<dbReference type="InterPro" id="IPR007314">
    <property type="entry name" value="Cofac_haem-bd_dom"/>
</dbReference>
<feature type="domain" description="Haem-binding uptake Tiki superfamily ChaN" evidence="1">
    <location>
        <begin position="19"/>
        <end position="205"/>
    </location>
</feature>
<dbReference type="Pfam" id="PF04187">
    <property type="entry name" value="Cofac_haem_bdg"/>
    <property type="match status" value="1"/>
</dbReference>